<feature type="signal peptide" evidence="3">
    <location>
        <begin position="1"/>
        <end position="23"/>
    </location>
</feature>
<keyword evidence="2" id="KW-1133">Transmembrane helix</keyword>
<feature type="region of interest" description="Disordered" evidence="1">
    <location>
        <begin position="106"/>
        <end position="189"/>
    </location>
</feature>
<dbReference type="Proteomes" id="UP000708208">
    <property type="component" value="Unassembled WGS sequence"/>
</dbReference>
<feature type="transmembrane region" description="Helical" evidence="2">
    <location>
        <begin position="247"/>
        <end position="266"/>
    </location>
</feature>
<evidence type="ECO:0000256" key="3">
    <source>
        <dbReference type="SAM" id="SignalP"/>
    </source>
</evidence>
<feature type="chain" id="PRO_5035295327" evidence="3">
    <location>
        <begin position="24"/>
        <end position="282"/>
    </location>
</feature>
<evidence type="ECO:0000313" key="4">
    <source>
        <dbReference type="EMBL" id="CAG7724539.1"/>
    </source>
</evidence>
<feature type="transmembrane region" description="Helical" evidence="2">
    <location>
        <begin position="222"/>
        <end position="241"/>
    </location>
</feature>
<sequence>MANQIFSIRVLFQLGIIIIPNAASPLQGLGFENVQAEDPQLEKVPIYFPQLNTTSYLELDGDYWPEVFPTYDQIDKVLTFVEGLKQGISQIDISNISYLILPESHSRGSVHGKPGHSPRRRPLSHHQAHLVKKHGETDADLDSWEDYDNYKKTSPDDSSSSEKYSEEDSEEDEEEEEETTTEAPTTTKVSVSKALDPITTTTQAPFKWADIQVPFSFLRIEYMIGMTFLGLMYGLGFLVLWQSILVPIAKFFVFISYLWAIYAGVIEPITKTDAMQYVPPTK</sequence>
<keyword evidence="3" id="KW-0732">Signal</keyword>
<keyword evidence="5" id="KW-1185">Reference proteome</keyword>
<name>A0A8J2KED6_9HEXA</name>
<reference evidence="4" key="1">
    <citation type="submission" date="2021-06" db="EMBL/GenBank/DDBJ databases">
        <authorList>
            <person name="Hodson N. C."/>
            <person name="Mongue J. A."/>
            <person name="Jaron S. K."/>
        </authorList>
    </citation>
    <scope>NUCLEOTIDE SEQUENCE</scope>
</reference>
<feature type="compositionally biased region" description="Acidic residues" evidence="1">
    <location>
        <begin position="165"/>
        <end position="180"/>
    </location>
</feature>
<accession>A0A8J2KED6</accession>
<dbReference type="OrthoDB" id="10642228at2759"/>
<gene>
    <name evidence="4" type="ORF">AFUS01_LOCUS13553</name>
</gene>
<feature type="compositionally biased region" description="Basic residues" evidence="1">
    <location>
        <begin position="108"/>
        <end position="132"/>
    </location>
</feature>
<organism evidence="4 5">
    <name type="scientific">Allacma fusca</name>
    <dbReference type="NCBI Taxonomy" id="39272"/>
    <lineage>
        <taxon>Eukaryota</taxon>
        <taxon>Metazoa</taxon>
        <taxon>Ecdysozoa</taxon>
        <taxon>Arthropoda</taxon>
        <taxon>Hexapoda</taxon>
        <taxon>Collembola</taxon>
        <taxon>Symphypleona</taxon>
        <taxon>Sminthuridae</taxon>
        <taxon>Allacma</taxon>
    </lineage>
</organism>
<dbReference type="AlphaFoldDB" id="A0A8J2KED6"/>
<proteinExistence type="predicted"/>
<dbReference type="EMBL" id="CAJVCH010110763">
    <property type="protein sequence ID" value="CAG7724539.1"/>
    <property type="molecule type" value="Genomic_DNA"/>
</dbReference>
<feature type="compositionally biased region" description="Acidic residues" evidence="1">
    <location>
        <begin position="138"/>
        <end position="147"/>
    </location>
</feature>
<comment type="caution">
    <text evidence="4">The sequence shown here is derived from an EMBL/GenBank/DDBJ whole genome shotgun (WGS) entry which is preliminary data.</text>
</comment>
<keyword evidence="2" id="KW-0472">Membrane</keyword>
<evidence type="ECO:0000313" key="5">
    <source>
        <dbReference type="Proteomes" id="UP000708208"/>
    </source>
</evidence>
<keyword evidence="2" id="KW-0812">Transmembrane</keyword>
<protein>
    <submittedName>
        <fullName evidence="4">Uncharacterized protein</fullName>
    </submittedName>
</protein>
<evidence type="ECO:0000256" key="2">
    <source>
        <dbReference type="SAM" id="Phobius"/>
    </source>
</evidence>
<evidence type="ECO:0000256" key="1">
    <source>
        <dbReference type="SAM" id="MobiDB-lite"/>
    </source>
</evidence>